<sequence>MHARVTLDADLTVISGPSRSSTPDPVRPSTLLRGLRPPTTCYSSLTRLLRPVCPSCSGCARASSRPPVAGVRTVTSSDAGLVSCSGEWWCNAVSAACACLQAPLACLRSRARWRSRSRYIVVKRSGRTCVASSMPPAYAQDMSPHACSRVRRARGGSACACARRAWLCGGLSALLSPQPPLLEPPRRCRIVPPRASLLPVVVAWLRMSASCLSTRTVV</sequence>
<organism evidence="1">
    <name type="scientific">Dichomitus squalens</name>
    <dbReference type="NCBI Taxonomy" id="114155"/>
    <lineage>
        <taxon>Eukaryota</taxon>
        <taxon>Fungi</taxon>
        <taxon>Dikarya</taxon>
        <taxon>Basidiomycota</taxon>
        <taxon>Agaricomycotina</taxon>
        <taxon>Agaricomycetes</taxon>
        <taxon>Polyporales</taxon>
        <taxon>Polyporaceae</taxon>
        <taxon>Dichomitus</taxon>
    </lineage>
</organism>
<name>A0A4Q9N1S7_9APHY</name>
<protein>
    <submittedName>
        <fullName evidence="1">Uncharacterized protein</fullName>
    </submittedName>
</protein>
<dbReference type="OrthoDB" id="10639485at2759"/>
<accession>A0A4Q9N1S7</accession>
<gene>
    <name evidence="1" type="ORF">BD311DRAFT_282569</name>
</gene>
<dbReference type="Proteomes" id="UP000292957">
    <property type="component" value="Unassembled WGS sequence"/>
</dbReference>
<dbReference type="AlphaFoldDB" id="A0A4Q9N1S7"/>
<reference evidence="1" key="1">
    <citation type="submission" date="2019-01" db="EMBL/GenBank/DDBJ databases">
        <title>Draft genome sequences of three monokaryotic isolates of the white-rot basidiomycete fungus Dichomitus squalens.</title>
        <authorList>
            <consortium name="DOE Joint Genome Institute"/>
            <person name="Lopez S.C."/>
            <person name="Andreopoulos B."/>
            <person name="Pangilinan J."/>
            <person name="Lipzen A."/>
            <person name="Riley R."/>
            <person name="Ahrendt S."/>
            <person name="Ng V."/>
            <person name="Barry K."/>
            <person name="Daum C."/>
            <person name="Grigoriev I.V."/>
            <person name="Hilden K.S."/>
            <person name="Makela M.R."/>
            <person name="de Vries R.P."/>
        </authorList>
    </citation>
    <scope>NUCLEOTIDE SEQUENCE [LARGE SCALE GENOMIC DNA]</scope>
    <source>
        <strain evidence="1">OM18370.1</strain>
    </source>
</reference>
<evidence type="ECO:0000313" key="1">
    <source>
        <dbReference type="EMBL" id="TBU34454.1"/>
    </source>
</evidence>
<dbReference type="EMBL" id="ML143388">
    <property type="protein sequence ID" value="TBU34454.1"/>
    <property type="molecule type" value="Genomic_DNA"/>
</dbReference>
<proteinExistence type="predicted"/>